<dbReference type="Proteomes" id="UP000299102">
    <property type="component" value="Unassembled WGS sequence"/>
</dbReference>
<sequence length="113" mass="12457">MSHARVGRPTPPGGARGEGRLAGIPPERGVVEYDKILSTMATLKKRLRFTNGPVEPCRGQGGDGAHHTKNPLLQKSVFHPRQFYLTPTRAGAFVRVGVCKHLITFERISPDRF</sequence>
<feature type="region of interest" description="Disordered" evidence="1">
    <location>
        <begin position="1"/>
        <end position="24"/>
    </location>
</feature>
<comment type="caution">
    <text evidence="2">The sequence shown here is derived from an EMBL/GenBank/DDBJ whole genome shotgun (WGS) entry which is preliminary data.</text>
</comment>
<gene>
    <name evidence="2" type="ORF">EVAR_75243_1</name>
</gene>
<evidence type="ECO:0000313" key="2">
    <source>
        <dbReference type="EMBL" id="GBP35040.1"/>
    </source>
</evidence>
<protein>
    <submittedName>
        <fullName evidence="2">Uncharacterized protein</fullName>
    </submittedName>
</protein>
<organism evidence="2 3">
    <name type="scientific">Eumeta variegata</name>
    <name type="common">Bagworm moth</name>
    <name type="synonym">Eumeta japonica</name>
    <dbReference type="NCBI Taxonomy" id="151549"/>
    <lineage>
        <taxon>Eukaryota</taxon>
        <taxon>Metazoa</taxon>
        <taxon>Ecdysozoa</taxon>
        <taxon>Arthropoda</taxon>
        <taxon>Hexapoda</taxon>
        <taxon>Insecta</taxon>
        <taxon>Pterygota</taxon>
        <taxon>Neoptera</taxon>
        <taxon>Endopterygota</taxon>
        <taxon>Lepidoptera</taxon>
        <taxon>Glossata</taxon>
        <taxon>Ditrysia</taxon>
        <taxon>Tineoidea</taxon>
        <taxon>Psychidae</taxon>
        <taxon>Oiketicinae</taxon>
        <taxon>Eumeta</taxon>
    </lineage>
</organism>
<dbReference type="EMBL" id="BGZK01000298">
    <property type="protein sequence ID" value="GBP35040.1"/>
    <property type="molecule type" value="Genomic_DNA"/>
</dbReference>
<reference evidence="2 3" key="1">
    <citation type="journal article" date="2019" name="Commun. Biol.">
        <title>The bagworm genome reveals a unique fibroin gene that provides high tensile strength.</title>
        <authorList>
            <person name="Kono N."/>
            <person name="Nakamura H."/>
            <person name="Ohtoshi R."/>
            <person name="Tomita M."/>
            <person name="Numata K."/>
            <person name="Arakawa K."/>
        </authorList>
    </citation>
    <scope>NUCLEOTIDE SEQUENCE [LARGE SCALE GENOMIC DNA]</scope>
</reference>
<evidence type="ECO:0000313" key="3">
    <source>
        <dbReference type="Proteomes" id="UP000299102"/>
    </source>
</evidence>
<accession>A0A4C1V926</accession>
<keyword evidence="3" id="KW-1185">Reference proteome</keyword>
<name>A0A4C1V926_EUMVA</name>
<proteinExistence type="predicted"/>
<dbReference type="AlphaFoldDB" id="A0A4C1V926"/>
<evidence type="ECO:0000256" key="1">
    <source>
        <dbReference type="SAM" id="MobiDB-lite"/>
    </source>
</evidence>
<feature type="region of interest" description="Disordered" evidence="1">
    <location>
        <begin position="51"/>
        <end position="70"/>
    </location>
</feature>